<accession>Q02BJ4</accession>
<feature type="transmembrane region" description="Helical" evidence="1">
    <location>
        <begin position="26"/>
        <end position="46"/>
    </location>
</feature>
<dbReference type="HOGENOM" id="CLU_487369_0_0_0"/>
<dbReference type="EMBL" id="CP000473">
    <property type="protein sequence ID" value="ABJ81572.1"/>
    <property type="molecule type" value="Genomic_DNA"/>
</dbReference>
<feature type="transmembrane region" description="Helical" evidence="1">
    <location>
        <begin position="298"/>
        <end position="319"/>
    </location>
</feature>
<dbReference type="AlphaFoldDB" id="Q02BJ4"/>
<name>Q02BJ4_SOLUE</name>
<feature type="transmembrane region" description="Helical" evidence="1">
    <location>
        <begin position="398"/>
        <end position="417"/>
    </location>
</feature>
<feature type="transmembrane region" description="Helical" evidence="1">
    <location>
        <begin position="96"/>
        <end position="115"/>
    </location>
</feature>
<reference evidence="2" key="1">
    <citation type="submission" date="2006-10" db="EMBL/GenBank/DDBJ databases">
        <title>Complete sequence of Solibacter usitatus Ellin6076.</title>
        <authorList>
            <consortium name="US DOE Joint Genome Institute"/>
            <person name="Copeland A."/>
            <person name="Lucas S."/>
            <person name="Lapidus A."/>
            <person name="Barry K."/>
            <person name="Detter J.C."/>
            <person name="Glavina del Rio T."/>
            <person name="Hammon N."/>
            <person name="Israni S."/>
            <person name="Dalin E."/>
            <person name="Tice H."/>
            <person name="Pitluck S."/>
            <person name="Thompson L.S."/>
            <person name="Brettin T."/>
            <person name="Bruce D."/>
            <person name="Han C."/>
            <person name="Tapia R."/>
            <person name="Gilna P."/>
            <person name="Schmutz J."/>
            <person name="Larimer F."/>
            <person name="Land M."/>
            <person name="Hauser L."/>
            <person name="Kyrpides N."/>
            <person name="Mikhailova N."/>
            <person name="Janssen P.H."/>
            <person name="Kuske C.R."/>
            <person name="Richardson P."/>
        </authorList>
    </citation>
    <scope>NUCLEOTIDE SEQUENCE</scope>
    <source>
        <strain evidence="2">Ellin6076</strain>
    </source>
</reference>
<feature type="transmembrane region" description="Helical" evidence="1">
    <location>
        <begin position="265"/>
        <end position="286"/>
    </location>
</feature>
<feature type="transmembrane region" description="Helical" evidence="1">
    <location>
        <begin position="371"/>
        <end position="392"/>
    </location>
</feature>
<feature type="transmembrane region" description="Helical" evidence="1">
    <location>
        <begin position="339"/>
        <end position="359"/>
    </location>
</feature>
<keyword evidence="1" id="KW-0812">Transmembrane</keyword>
<dbReference type="STRING" id="234267.Acid_0566"/>
<gene>
    <name evidence="2" type="ordered locus">Acid_0566</name>
</gene>
<feature type="transmembrane region" description="Helical" evidence="1">
    <location>
        <begin position="157"/>
        <end position="174"/>
    </location>
</feature>
<feature type="transmembrane region" description="Helical" evidence="1">
    <location>
        <begin position="228"/>
        <end position="245"/>
    </location>
</feature>
<sequence>MKKRPVRYPRGSRIPAAQLETQPRSYTGIAAAITFACMVGIMWGAYGPRTGLPFETAFPYTSETTTALRGFLYLSDPMRLHTNTFYHIGYLLSEAFGIRGSYVPFQVVYAVLWWARGMLVYAILRRFLSSCPSLCFCAGALTLVHSSDGAMMLVEQMNQFGFIFWMLLAMYCFVRAWDAKRWWIVGLLAALAAGFEYMSLWSYESQILLILAFPIILILVRREWQRPLRLLAWYSVPLVYLFLTYQRYTHTRGHSYQESVLRKSWSLASIAGDWGFNIFASLRFWDWGSPQGWRTPPGYAYALSALTALVFAAGWIAVIRLGEDRERSNPFAPSVRVCWTLLAGGFAVLVLSFPVYLLLNTARGLWRTQFLSGIGSGIVMAAVLGLISWIPLRKFGRMALVIAAGSAIAYCGSVYAIEKGGTHRYDWDRHRRALLGISRLAPNIWPETVVVMTNVPKGEDPFFDNLWFDMGLRLLYPGIPVAGVYYYSDGSPGPGNNLALEGSAWHLEGNGYGRLFSTTPLAKTIVVDYDPSGAVKLLEKLPPWLCRTTCAAELYAPHAVILSGPMSPIGARRFGDDIP</sequence>
<organism evidence="2">
    <name type="scientific">Solibacter usitatus (strain Ellin6076)</name>
    <dbReference type="NCBI Taxonomy" id="234267"/>
    <lineage>
        <taxon>Bacteria</taxon>
        <taxon>Pseudomonadati</taxon>
        <taxon>Acidobacteriota</taxon>
        <taxon>Terriglobia</taxon>
        <taxon>Bryobacterales</taxon>
        <taxon>Solibacteraceae</taxon>
        <taxon>Candidatus Solibacter</taxon>
    </lineage>
</organism>
<feature type="transmembrane region" description="Helical" evidence="1">
    <location>
        <begin position="205"/>
        <end position="221"/>
    </location>
</feature>
<evidence type="ECO:0008006" key="3">
    <source>
        <dbReference type="Google" id="ProtNLM"/>
    </source>
</evidence>
<dbReference type="KEGG" id="sus:Acid_0566"/>
<keyword evidence="1" id="KW-0472">Membrane</keyword>
<dbReference type="InParanoid" id="Q02BJ4"/>
<evidence type="ECO:0000256" key="1">
    <source>
        <dbReference type="SAM" id="Phobius"/>
    </source>
</evidence>
<keyword evidence="1" id="KW-1133">Transmembrane helix</keyword>
<proteinExistence type="predicted"/>
<feature type="transmembrane region" description="Helical" evidence="1">
    <location>
        <begin position="127"/>
        <end position="145"/>
    </location>
</feature>
<feature type="transmembrane region" description="Helical" evidence="1">
    <location>
        <begin position="181"/>
        <end position="199"/>
    </location>
</feature>
<protein>
    <recommendedName>
        <fullName evidence="3">Glycosyltransferase RgtA/B/C/D-like domain-containing protein</fullName>
    </recommendedName>
</protein>
<evidence type="ECO:0000313" key="2">
    <source>
        <dbReference type="EMBL" id="ABJ81572.1"/>
    </source>
</evidence>